<dbReference type="InterPro" id="IPR025662">
    <property type="entry name" value="Sigma_54_int_dom_ATP-bd_1"/>
</dbReference>
<dbReference type="InterPro" id="IPR019489">
    <property type="entry name" value="Clp_ATPase_C"/>
</dbReference>
<dbReference type="InterPro" id="IPR027417">
    <property type="entry name" value="P-loop_NTPase"/>
</dbReference>
<dbReference type="Proteomes" id="UP000823660">
    <property type="component" value="Unassembled WGS sequence"/>
</dbReference>
<dbReference type="PRINTS" id="PR00300">
    <property type="entry name" value="CLPPROTEASEA"/>
</dbReference>
<dbReference type="InterPro" id="IPR003959">
    <property type="entry name" value="ATPase_AAA_core"/>
</dbReference>
<dbReference type="Pfam" id="PF10431">
    <property type="entry name" value="ClpB_D2-small"/>
    <property type="match status" value="1"/>
</dbReference>
<dbReference type="PANTHER" id="PTHR11638">
    <property type="entry name" value="ATP-DEPENDENT CLP PROTEASE"/>
    <property type="match status" value="1"/>
</dbReference>
<dbReference type="InterPro" id="IPR050130">
    <property type="entry name" value="ClpA_ClpB"/>
</dbReference>
<gene>
    <name evidence="7" type="ORF">IAB99_05275</name>
</gene>
<keyword evidence="2" id="KW-0547">Nucleotide-binding</keyword>
<dbReference type="SMART" id="SM00382">
    <property type="entry name" value="AAA"/>
    <property type="match status" value="2"/>
</dbReference>
<evidence type="ECO:0000313" key="8">
    <source>
        <dbReference type="Proteomes" id="UP000823660"/>
    </source>
</evidence>
<dbReference type="GO" id="GO:0016887">
    <property type="term" value="F:ATP hydrolysis activity"/>
    <property type="evidence" value="ECO:0007669"/>
    <property type="project" value="InterPro"/>
</dbReference>
<dbReference type="SMART" id="SM01086">
    <property type="entry name" value="ClpB_D2-small"/>
    <property type="match status" value="1"/>
</dbReference>
<dbReference type="GO" id="GO:0005737">
    <property type="term" value="C:cytoplasm"/>
    <property type="evidence" value="ECO:0007669"/>
    <property type="project" value="TreeGrafter"/>
</dbReference>
<dbReference type="SUPFAM" id="SSF52540">
    <property type="entry name" value="P-loop containing nucleoside triphosphate hydrolases"/>
    <property type="match status" value="2"/>
</dbReference>
<feature type="domain" description="AAA+ ATPase" evidence="5">
    <location>
        <begin position="486"/>
        <end position="640"/>
    </location>
</feature>
<sequence length="758" mass="83820">MTDKLDGYDERALEAFSIAEAYAKENMNAFIEPAHILKALLHKNVGLIPFVEKTLGADYFYILEWSDMRIKMAEKTTDSSRMKSFSPSAKAVATEADSIRLNAKKQSIDPVSLLAAVVTPGVGFTFEQLKTLPLNNEDITKAGSVLGGSSISGKDGISLNPKVSVSKNLDEYCIFKNRQQANGELRESVGFEKELGEMYEILGRMTKSDILIIGESGVGKTSLVNAFVQAVMSGRVPEGLKSSRIYELDSIALSLGVSYKSEIESRMKKVLDELSDTDNAILVIESFDWVMDKREPLYGVANLLKSSINHGLRCICTASIEGYTKNIETDRDISGKFECISLDEPSADAAENIINSAIASFETFHKLKVSSGFIPASVRLAKRYFSEKHLPESAIDLIDRTMSLRTVENDLHPETKRDAVGVEDLMAVVSQKTGIPLGNVRTEERERLVNAEDILKKRVVGQDHAIKSVLDAIYESRSGLNKKGQPIGSFFFLGPTGTGKTELAKSLAEFLFQDDSAIIRFDMSEYKEEHSVALLYGAPPGYVGYEEGGLLVNRIRQKPYSIVLFDEIEKAHRSVFDLFLQILDEGKLHDRLGKTGDFSNALIIFTSNIGSQYIFDSFEKNTIPTHNDMLEVMQGHFRPEFLARLTEIVPFAPINESMVTRIFDIHLQGLLKTLSEKNISFTVDEKAVHAIASSGFNAQYGARPILGILRNLIRRPLSKMIISGEISGGDAVSLTVDSTGGLKWQVLHSADTDRKSKQ</sequence>
<dbReference type="SUPFAM" id="SSF81923">
    <property type="entry name" value="Double Clp-N motif"/>
    <property type="match status" value="1"/>
</dbReference>
<dbReference type="GO" id="GO:0034605">
    <property type="term" value="P:cellular response to heat"/>
    <property type="evidence" value="ECO:0007669"/>
    <property type="project" value="TreeGrafter"/>
</dbReference>
<name>A0A9D9I8L5_9BACT</name>
<reference evidence="7" key="2">
    <citation type="journal article" date="2021" name="PeerJ">
        <title>Extensive microbial diversity within the chicken gut microbiome revealed by metagenomics and culture.</title>
        <authorList>
            <person name="Gilroy R."/>
            <person name="Ravi A."/>
            <person name="Getino M."/>
            <person name="Pursley I."/>
            <person name="Horton D.L."/>
            <person name="Alikhan N.F."/>
            <person name="Baker D."/>
            <person name="Gharbi K."/>
            <person name="Hall N."/>
            <person name="Watson M."/>
            <person name="Adriaenssens E.M."/>
            <person name="Foster-Nyarko E."/>
            <person name="Jarju S."/>
            <person name="Secka A."/>
            <person name="Antonio M."/>
            <person name="Oren A."/>
            <person name="Chaudhuri R.R."/>
            <person name="La Ragione R."/>
            <person name="Hildebrand F."/>
            <person name="Pallen M.J."/>
        </authorList>
    </citation>
    <scope>NUCLEOTIDE SEQUENCE</scope>
    <source>
        <strain evidence="7">B1-15692</strain>
    </source>
</reference>
<evidence type="ECO:0000256" key="3">
    <source>
        <dbReference type="ARBA" id="ARBA00022840"/>
    </source>
</evidence>
<dbReference type="Gene3D" id="1.10.8.60">
    <property type="match status" value="2"/>
</dbReference>
<comment type="caution">
    <text evidence="7">The sequence shown here is derived from an EMBL/GenBank/DDBJ whole genome shotgun (WGS) entry which is preliminary data.</text>
</comment>
<dbReference type="FunFam" id="3.40.50.300:FF:000025">
    <property type="entry name" value="ATP-dependent Clp protease subunit"/>
    <property type="match status" value="1"/>
</dbReference>
<dbReference type="Gene3D" id="1.10.1780.10">
    <property type="entry name" value="Clp, N-terminal domain"/>
    <property type="match status" value="1"/>
</dbReference>
<evidence type="ECO:0000256" key="1">
    <source>
        <dbReference type="ARBA" id="ARBA00022737"/>
    </source>
</evidence>
<dbReference type="InterPro" id="IPR003593">
    <property type="entry name" value="AAA+_ATPase"/>
</dbReference>
<dbReference type="Gene3D" id="3.40.50.300">
    <property type="entry name" value="P-loop containing nucleotide triphosphate hydrolases"/>
    <property type="match status" value="2"/>
</dbReference>
<dbReference type="EMBL" id="JADIMH010000030">
    <property type="protein sequence ID" value="MBO8467158.1"/>
    <property type="molecule type" value="Genomic_DNA"/>
</dbReference>
<dbReference type="Pfam" id="PF02861">
    <property type="entry name" value="Clp_N"/>
    <property type="match status" value="1"/>
</dbReference>
<reference evidence="7" key="1">
    <citation type="submission" date="2020-10" db="EMBL/GenBank/DDBJ databases">
        <authorList>
            <person name="Gilroy R."/>
        </authorList>
    </citation>
    <scope>NUCLEOTIDE SEQUENCE</scope>
    <source>
        <strain evidence="7">B1-15692</strain>
    </source>
</reference>
<dbReference type="GO" id="GO:0006508">
    <property type="term" value="P:proteolysis"/>
    <property type="evidence" value="ECO:0007669"/>
    <property type="project" value="UniProtKB-KW"/>
</dbReference>
<dbReference type="AlphaFoldDB" id="A0A9D9I8L5"/>
<dbReference type="InterPro" id="IPR036628">
    <property type="entry name" value="Clp_N_dom_sf"/>
</dbReference>
<keyword evidence="3 7" id="KW-0067">ATP-binding</keyword>
<dbReference type="InterPro" id="IPR004176">
    <property type="entry name" value="Clp_R_N"/>
</dbReference>
<evidence type="ECO:0000256" key="2">
    <source>
        <dbReference type="ARBA" id="ARBA00022741"/>
    </source>
</evidence>
<dbReference type="PROSITE" id="PS00675">
    <property type="entry name" value="SIGMA54_INTERACT_1"/>
    <property type="match status" value="1"/>
</dbReference>
<feature type="domain" description="Clp ATPase C-terminal" evidence="6">
    <location>
        <begin position="654"/>
        <end position="744"/>
    </location>
</feature>
<evidence type="ECO:0000259" key="5">
    <source>
        <dbReference type="SMART" id="SM00382"/>
    </source>
</evidence>
<feature type="domain" description="AAA+ ATPase" evidence="5">
    <location>
        <begin position="206"/>
        <end position="347"/>
    </location>
</feature>
<proteinExistence type="predicted"/>
<dbReference type="GO" id="GO:0008233">
    <property type="term" value="F:peptidase activity"/>
    <property type="evidence" value="ECO:0007669"/>
    <property type="project" value="UniProtKB-KW"/>
</dbReference>
<organism evidence="7 8">
    <name type="scientific">Candidatus Cryptobacteroides faecipullorum</name>
    <dbReference type="NCBI Taxonomy" id="2840764"/>
    <lineage>
        <taxon>Bacteria</taxon>
        <taxon>Pseudomonadati</taxon>
        <taxon>Bacteroidota</taxon>
        <taxon>Bacteroidia</taxon>
        <taxon>Bacteroidales</taxon>
        <taxon>Candidatus Cryptobacteroides</taxon>
    </lineage>
</organism>
<evidence type="ECO:0000259" key="6">
    <source>
        <dbReference type="SMART" id="SM01086"/>
    </source>
</evidence>
<dbReference type="CDD" id="cd19499">
    <property type="entry name" value="RecA-like_ClpB_Hsp104-like"/>
    <property type="match status" value="1"/>
</dbReference>
<evidence type="ECO:0000313" key="7">
    <source>
        <dbReference type="EMBL" id="MBO8467158.1"/>
    </source>
</evidence>
<evidence type="ECO:0000256" key="4">
    <source>
        <dbReference type="ARBA" id="ARBA00023186"/>
    </source>
</evidence>
<dbReference type="Pfam" id="PF07724">
    <property type="entry name" value="AAA_2"/>
    <property type="match status" value="1"/>
</dbReference>
<dbReference type="InterPro" id="IPR001270">
    <property type="entry name" value="ClpA/B"/>
</dbReference>
<dbReference type="Pfam" id="PF17871">
    <property type="entry name" value="AAA_lid_9"/>
    <property type="match status" value="1"/>
</dbReference>
<dbReference type="Pfam" id="PF00004">
    <property type="entry name" value="AAA"/>
    <property type="match status" value="1"/>
</dbReference>
<protein>
    <submittedName>
        <fullName evidence="7">ATP-dependent Clp protease ATP-binding subunit</fullName>
    </submittedName>
</protein>
<keyword evidence="1" id="KW-0677">Repeat</keyword>
<dbReference type="PANTHER" id="PTHR11638:SF18">
    <property type="entry name" value="HEAT SHOCK PROTEIN 104"/>
    <property type="match status" value="1"/>
</dbReference>
<dbReference type="InterPro" id="IPR041546">
    <property type="entry name" value="ClpA/ClpB_AAA_lid"/>
</dbReference>
<accession>A0A9D9I8L5</accession>
<keyword evidence="7" id="KW-0645">Protease</keyword>
<keyword evidence="4" id="KW-0143">Chaperone</keyword>
<keyword evidence="7" id="KW-0378">Hydrolase</keyword>
<dbReference type="GO" id="GO:0005524">
    <property type="term" value="F:ATP binding"/>
    <property type="evidence" value="ECO:0007669"/>
    <property type="project" value="UniProtKB-KW"/>
</dbReference>